<protein>
    <submittedName>
        <fullName evidence="2">Uncharacterized protein</fullName>
    </submittedName>
</protein>
<organism evidence="2 3">
    <name type="scientific">Folsomia candida</name>
    <name type="common">Springtail</name>
    <dbReference type="NCBI Taxonomy" id="158441"/>
    <lineage>
        <taxon>Eukaryota</taxon>
        <taxon>Metazoa</taxon>
        <taxon>Ecdysozoa</taxon>
        <taxon>Arthropoda</taxon>
        <taxon>Hexapoda</taxon>
        <taxon>Collembola</taxon>
        <taxon>Entomobryomorpha</taxon>
        <taxon>Isotomoidea</taxon>
        <taxon>Isotomidae</taxon>
        <taxon>Proisotominae</taxon>
        <taxon>Folsomia</taxon>
    </lineage>
</organism>
<evidence type="ECO:0000313" key="2">
    <source>
        <dbReference type="EMBL" id="OXA55022.1"/>
    </source>
</evidence>
<feature type="compositionally biased region" description="Polar residues" evidence="1">
    <location>
        <begin position="19"/>
        <end position="31"/>
    </location>
</feature>
<reference evidence="2 3" key="1">
    <citation type="submission" date="2015-12" db="EMBL/GenBank/DDBJ databases">
        <title>The genome of Folsomia candida.</title>
        <authorList>
            <person name="Faddeeva A."/>
            <person name="Derks M.F."/>
            <person name="Anvar Y."/>
            <person name="Smit S."/>
            <person name="Van Straalen N."/>
            <person name="Roelofs D."/>
        </authorList>
    </citation>
    <scope>NUCLEOTIDE SEQUENCE [LARGE SCALE GENOMIC DNA]</scope>
    <source>
        <strain evidence="2 3">VU population</strain>
        <tissue evidence="2">Whole body</tissue>
    </source>
</reference>
<name>A0A226EBK7_FOLCA</name>
<keyword evidence="3" id="KW-1185">Reference proteome</keyword>
<gene>
    <name evidence="2" type="ORF">Fcan01_11428</name>
</gene>
<dbReference type="Proteomes" id="UP000198287">
    <property type="component" value="Unassembled WGS sequence"/>
</dbReference>
<feature type="compositionally biased region" description="Basic and acidic residues" evidence="1">
    <location>
        <begin position="156"/>
        <end position="166"/>
    </location>
</feature>
<dbReference type="EMBL" id="LNIX01000005">
    <property type="protein sequence ID" value="OXA55022.1"/>
    <property type="molecule type" value="Genomic_DNA"/>
</dbReference>
<comment type="caution">
    <text evidence="2">The sequence shown here is derived from an EMBL/GenBank/DDBJ whole genome shotgun (WGS) entry which is preliminary data.</text>
</comment>
<accession>A0A226EBK7</accession>
<feature type="region of interest" description="Disordered" evidence="1">
    <location>
        <begin position="303"/>
        <end position="322"/>
    </location>
</feature>
<feature type="compositionally biased region" description="Low complexity" evidence="1">
    <location>
        <begin position="446"/>
        <end position="473"/>
    </location>
</feature>
<evidence type="ECO:0000256" key="1">
    <source>
        <dbReference type="SAM" id="MobiDB-lite"/>
    </source>
</evidence>
<feature type="region of interest" description="Disordered" evidence="1">
    <location>
        <begin position="1"/>
        <end position="196"/>
    </location>
</feature>
<sequence>MSDSELHPSKRVKPYSKLATETDTNPYTATDTESDSETIPELVLEKRKPSETVSTSSASSSKTSLQTKGKPLFPSVKDPAPPERSHKRPSLLASTFKTLREWIFDPNQVPPQGGTGPSASFPPSHQLTLVRQERPLTSSHPSTRDFDPSSSTDTLDSNRSKRKVDSDPFSLPIRKPRRRLTLGPQKPSAPPEWDIPPPYSTLPARLTFPETLIHRLNLQIPNFPLLEPFEFKAERTSPPRRPRLLSIAEEDLFHPNEEFDTETVAGPTPLFPFCPAIPFEVIEIPPDLDGSPSTAPPLLLKKELEKDSNPFSTPRSLEDRASTNRGRQLAFNVLPPLAWLSLLLSSLVTPHSTTEVLDVKQISTKGLLPFLDLQEVGLERFSKNFGVLLPKLFQNKSGTTFTKNQVEGTNPYQGNKIRSPHSTWLFKIQGAVTTEIINSTSEFIKSTPTPTSPNSVPTSNGTSTPTPSYTPSNCFSNQSQS</sequence>
<feature type="compositionally biased region" description="Pro residues" evidence="1">
    <location>
        <begin position="187"/>
        <end position="196"/>
    </location>
</feature>
<proteinExistence type="predicted"/>
<feature type="compositionally biased region" description="Polar residues" evidence="1">
    <location>
        <begin position="117"/>
        <end position="141"/>
    </location>
</feature>
<evidence type="ECO:0000313" key="3">
    <source>
        <dbReference type="Proteomes" id="UP000198287"/>
    </source>
</evidence>
<dbReference type="AlphaFoldDB" id="A0A226EBK7"/>
<feature type="compositionally biased region" description="Low complexity" evidence="1">
    <location>
        <begin position="51"/>
        <end position="67"/>
    </location>
</feature>
<feature type="region of interest" description="Disordered" evidence="1">
    <location>
        <begin position="443"/>
        <end position="481"/>
    </location>
</feature>